<dbReference type="AlphaFoldDB" id="A0A016UCZ0"/>
<reference evidence="2" key="1">
    <citation type="journal article" date="2015" name="Nat. Genet.">
        <title>The genome and transcriptome of the zoonotic hookworm Ancylostoma ceylanicum identify infection-specific gene families.</title>
        <authorList>
            <person name="Schwarz E.M."/>
            <person name="Hu Y."/>
            <person name="Antoshechkin I."/>
            <person name="Miller M.M."/>
            <person name="Sternberg P.W."/>
            <person name="Aroian R.V."/>
        </authorList>
    </citation>
    <scope>NUCLEOTIDE SEQUENCE</scope>
    <source>
        <strain evidence="2">HY135</strain>
    </source>
</reference>
<evidence type="ECO:0000313" key="1">
    <source>
        <dbReference type="EMBL" id="EYC12717.1"/>
    </source>
</evidence>
<dbReference type="OrthoDB" id="844594at2759"/>
<name>A0A016UCZ0_9BILA</name>
<keyword evidence="2" id="KW-1185">Reference proteome</keyword>
<dbReference type="EMBL" id="JARK01001382">
    <property type="protein sequence ID" value="EYC12717.1"/>
    <property type="molecule type" value="Genomic_DNA"/>
</dbReference>
<gene>
    <name evidence="1" type="primary">Acey_s0046.g1385</name>
    <name evidence="1" type="ORF">Y032_0046g1385</name>
</gene>
<evidence type="ECO:0000313" key="2">
    <source>
        <dbReference type="Proteomes" id="UP000024635"/>
    </source>
</evidence>
<protein>
    <submittedName>
        <fullName evidence="1">Uncharacterized protein</fullName>
    </submittedName>
</protein>
<comment type="caution">
    <text evidence="1">The sequence shown here is derived from an EMBL/GenBank/DDBJ whole genome shotgun (WGS) entry which is preliminary data.</text>
</comment>
<sequence length="143" mass="16570">MAHYRHQSESNSHIYRTVRVDSSMYGEFKQTFSDKQLFASLTPIADRLMSRRRPLKRSLSDKGKHAAKIMKYWSAASCLHRSVSKRCLLCLMSQRLEPSIYSYKITQTPMKDVRAINQLIHKTRSCRFAGVTEIAPDAWKGML</sequence>
<proteinExistence type="predicted"/>
<accession>A0A016UCZ0</accession>
<organism evidence="1 2">
    <name type="scientific">Ancylostoma ceylanicum</name>
    <dbReference type="NCBI Taxonomy" id="53326"/>
    <lineage>
        <taxon>Eukaryota</taxon>
        <taxon>Metazoa</taxon>
        <taxon>Ecdysozoa</taxon>
        <taxon>Nematoda</taxon>
        <taxon>Chromadorea</taxon>
        <taxon>Rhabditida</taxon>
        <taxon>Rhabditina</taxon>
        <taxon>Rhabditomorpha</taxon>
        <taxon>Strongyloidea</taxon>
        <taxon>Ancylostomatidae</taxon>
        <taxon>Ancylostomatinae</taxon>
        <taxon>Ancylostoma</taxon>
    </lineage>
</organism>
<dbReference type="Proteomes" id="UP000024635">
    <property type="component" value="Unassembled WGS sequence"/>
</dbReference>